<keyword evidence="3 5" id="KW-0863">Zinc-finger</keyword>
<dbReference type="EMBL" id="JARJLG010000037">
    <property type="protein sequence ID" value="KAJ7764584.1"/>
    <property type="molecule type" value="Genomic_DNA"/>
</dbReference>
<comment type="caution">
    <text evidence="8">The sequence shown here is derived from an EMBL/GenBank/DDBJ whole genome shotgun (WGS) entry which is preliminary data.</text>
</comment>
<dbReference type="PANTHER" id="PTHR45705:SF1">
    <property type="entry name" value="FI20236P1"/>
    <property type="match status" value="1"/>
</dbReference>
<dbReference type="InterPro" id="IPR037278">
    <property type="entry name" value="ARFGAP/RecO"/>
</dbReference>
<evidence type="ECO:0000259" key="7">
    <source>
        <dbReference type="PROSITE" id="PS50115"/>
    </source>
</evidence>
<evidence type="ECO:0000313" key="8">
    <source>
        <dbReference type="EMBL" id="KAJ7764584.1"/>
    </source>
</evidence>
<evidence type="ECO:0000256" key="3">
    <source>
        <dbReference type="ARBA" id="ARBA00022771"/>
    </source>
</evidence>
<dbReference type="PROSITE" id="PS50115">
    <property type="entry name" value="ARFGAP"/>
    <property type="match status" value="1"/>
</dbReference>
<evidence type="ECO:0000313" key="9">
    <source>
        <dbReference type="Proteomes" id="UP001215280"/>
    </source>
</evidence>
<dbReference type="Pfam" id="PF01412">
    <property type="entry name" value="ArfGap"/>
    <property type="match status" value="1"/>
</dbReference>
<evidence type="ECO:0000256" key="5">
    <source>
        <dbReference type="PROSITE-ProRule" id="PRU00288"/>
    </source>
</evidence>
<feature type="domain" description="Arf-GAP" evidence="7">
    <location>
        <begin position="12"/>
        <end position="135"/>
    </location>
</feature>
<evidence type="ECO:0000256" key="6">
    <source>
        <dbReference type="SAM" id="MobiDB-lite"/>
    </source>
</evidence>
<feature type="compositionally biased region" description="Polar residues" evidence="6">
    <location>
        <begin position="79"/>
        <end position="93"/>
    </location>
</feature>
<dbReference type="AlphaFoldDB" id="A0AAD7NKB9"/>
<dbReference type="GO" id="GO:0005096">
    <property type="term" value="F:GTPase activator activity"/>
    <property type="evidence" value="ECO:0007669"/>
    <property type="project" value="UniProtKB-KW"/>
</dbReference>
<feature type="compositionally biased region" description="Low complexity" evidence="6">
    <location>
        <begin position="190"/>
        <end position="222"/>
    </location>
</feature>
<dbReference type="InterPro" id="IPR001164">
    <property type="entry name" value="ArfGAP_dom"/>
</dbReference>
<dbReference type="Gene3D" id="1.10.220.150">
    <property type="entry name" value="Arf GTPase activating protein"/>
    <property type="match status" value="1"/>
</dbReference>
<keyword evidence="2" id="KW-0479">Metal-binding</keyword>
<keyword evidence="1" id="KW-0343">GTPase activation</keyword>
<gene>
    <name evidence="8" type="ORF">DFH07DRAFT_811708</name>
</gene>
<feature type="compositionally biased region" description="Low complexity" evidence="6">
    <location>
        <begin position="331"/>
        <end position="344"/>
    </location>
</feature>
<dbReference type="Proteomes" id="UP001215280">
    <property type="component" value="Unassembled WGS sequence"/>
</dbReference>
<feature type="region of interest" description="Disordered" evidence="6">
    <location>
        <begin position="309"/>
        <end position="369"/>
    </location>
</feature>
<keyword evidence="9" id="KW-1185">Reference proteome</keyword>
<dbReference type="GO" id="GO:0005737">
    <property type="term" value="C:cytoplasm"/>
    <property type="evidence" value="ECO:0007669"/>
    <property type="project" value="TreeGrafter"/>
</dbReference>
<evidence type="ECO:0000256" key="2">
    <source>
        <dbReference type="ARBA" id="ARBA00022723"/>
    </source>
</evidence>
<dbReference type="SUPFAM" id="SSF57863">
    <property type="entry name" value="ArfGap/RecO-like zinc finger"/>
    <property type="match status" value="1"/>
</dbReference>
<dbReference type="InterPro" id="IPR051718">
    <property type="entry name" value="ARF_GTPase-activating"/>
</dbReference>
<feature type="compositionally biased region" description="Low complexity" evidence="6">
    <location>
        <begin position="153"/>
        <end position="164"/>
    </location>
</feature>
<keyword evidence="4" id="KW-0862">Zinc</keyword>
<feature type="region of interest" description="Disordered" evidence="6">
    <location>
        <begin position="138"/>
        <end position="224"/>
    </location>
</feature>
<dbReference type="InterPro" id="IPR038508">
    <property type="entry name" value="ArfGAP_dom_sf"/>
</dbReference>
<dbReference type="PANTHER" id="PTHR45705">
    <property type="entry name" value="FI20236P1"/>
    <property type="match status" value="1"/>
</dbReference>
<evidence type="ECO:0000256" key="4">
    <source>
        <dbReference type="ARBA" id="ARBA00022833"/>
    </source>
</evidence>
<feature type="region of interest" description="Disordered" evidence="6">
    <location>
        <begin position="383"/>
        <end position="433"/>
    </location>
</feature>
<organism evidence="8 9">
    <name type="scientific">Mycena maculata</name>
    <dbReference type="NCBI Taxonomy" id="230809"/>
    <lineage>
        <taxon>Eukaryota</taxon>
        <taxon>Fungi</taxon>
        <taxon>Dikarya</taxon>
        <taxon>Basidiomycota</taxon>
        <taxon>Agaricomycotina</taxon>
        <taxon>Agaricomycetes</taxon>
        <taxon>Agaricomycetidae</taxon>
        <taxon>Agaricales</taxon>
        <taxon>Marasmiineae</taxon>
        <taxon>Mycenaceae</taxon>
        <taxon>Mycena</taxon>
    </lineage>
</organism>
<name>A0AAD7NKB9_9AGAR</name>
<protein>
    <submittedName>
        <fullName evidence="8">ArfGap-domain-containing protein</fullName>
    </submittedName>
</protein>
<feature type="region of interest" description="Disordered" evidence="6">
    <location>
        <begin position="77"/>
        <end position="109"/>
    </location>
</feature>
<dbReference type="SMART" id="SM00105">
    <property type="entry name" value="ArfGap"/>
    <property type="match status" value="1"/>
</dbReference>
<reference evidence="8" key="1">
    <citation type="submission" date="2023-03" db="EMBL/GenBank/DDBJ databases">
        <title>Massive genome expansion in bonnet fungi (Mycena s.s.) driven by repeated elements and novel gene families across ecological guilds.</title>
        <authorList>
            <consortium name="Lawrence Berkeley National Laboratory"/>
            <person name="Harder C.B."/>
            <person name="Miyauchi S."/>
            <person name="Viragh M."/>
            <person name="Kuo A."/>
            <person name="Thoen E."/>
            <person name="Andreopoulos B."/>
            <person name="Lu D."/>
            <person name="Skrede I."/>
            <person name="Drula E."/>
            <person name="Henrissat B."/>
            <person name="Morin E."/>
            <person name="Kohler A."/>
            <person name="Barry K."/>
            <person name="LaButti K."/>
            <person name="Morin E."/>
            <person name="Salamov A."/>
            <person name="Lipzen A."/>
            <person name="Mereny Z."/>
            <person name="Hegedus B."/>
            <person name="Baldrian P."/>
            <person name="Stursova M."/>
            <person name="Weitz H."/>
            <person name="Taylor A."/>
            <person name="Grigoriev I.V."/>
            <person name="Nagy L.G."/>
            <person name="Martin F."/>
            <person name="Kauserud H."/>
        </authorList>
    </citation>
    <scope>NUCLEOTIDE SEQUENCE</scope>
    <source>
        <strain evidence="8">CBHHK188m</strain>
    </source>
</reference>
<dbReference type="CDD" id="cd08204">
    <property type="entry name" value="ArfGap"/>
    <property type="match status" value="1"/>
</dbReference>
<evidence type="ECO:0000256" key="1">
    <source>
        <dbReference type="ARBA" id="ARBA00022468"/>
    </source>
</evidence>
<accession>A0AAD7NKB9</accession>
<dbReference type="PRINTS" id="PR00405">
    <property type="entry name" value="REVINTRACTNG"/>
</dbReference>
<dbReference type="FunFam" id="1.10.220.150:FF:000009">
    <property type="entry name" value="stromal membrane-associated protein 1 isoform X1"/>
    <property type="match status" value="1"/>
</dbReference>
<dbReference type="GO" id="GO:0008270">
    <property type="term" value="F:zinc ion binding"/>
    <property type="evidence" value="ECO:0007669"/>
    <property type="project" value="UniProtKB-KW"/>
</dbReference>
<sequence length="459" mass="49530">MALNKITAERNQRTLLELVAQPGNDVCADCKVKNPRWASHSLGIFICVSCASIHRKIGTHVSKVKSLTMDSWTREQTENMRQNGNIKSNQFYNPNEARHPPPPNLMDGERDSEMEQFIRSKYEYKSFVDKSAFVASKLGPSRSASSVSPRTAPAPSNGPSASKPSNPPAALPRSATVPVPMTTPGRTFSQPLPAAVPQQQQPQPQFNQPPLQTQPPQQQQQQAGGVWNDLISLQSPASSSSLPLQFQASPAPLQPFVQQQQPMNMNTGYQPQMMTPTGMGMGGMSTNPYQSQFAPTNPYSPQFTPSFPSPSFGGGGAPSAPLYNPQPQPFAPQQQQQQLFQGQPIHSPMAQGPGPQGFGFQQPGQSLTPTFGHQMLGGNGNQFGTPSPQPFMSSSPQPQFQPQAGQGQFIGSSPQPPFQQFNGGGGMGMQPGQQWMSGANMNMGYVPQQQQQGQWGGGM</sequence>
<proteinExistence type="predicted"/>
<feature type="compositionally biased region" description="Low complexity" evidence="6">
    <location>
        <begin position="390"/>
        <end position="421"/>
    </location>
</feature>